<feature type="region of interest" description="Disordered" evidence="1">
    <location>
        <begin position="333"/>
        <end position="356"/>
    </location>
</feature>
<evidence type="ECO:0000313" key="3">
    <source>
        <dbReference type="EMBL" id="CAA9230953.1"/>
    </source>
</evidence>
<dbReference type="InterPro" id="IPR019236">
    <property type="entry name" value="APP1_cat"/>
</dbReference>
<feature type="domain" description="Phosphatidate phosphatase APP1 catalytic" evidence="2">
    <location>
        <begin position="119"/>
        <end position="274"/>
    </location>
</feature>
<dbReference type="Pfam" id="PF09949">
    <property type="entry name" value="APP1_cat"/>
    <property type="match status" value="1"/>
</dbReference>
<dbReference type="InterPro" id="IPR052935">
    <property type="entry name" value="Mg2+_PAP"/>
</dbReference>
<gene>
    <name evidence="3" type="ORF">AVDCRST_MAG42-1123</name>
</gene>
<name>A0A6J4HPX2_9BACT</name>
<evidence type="ECO:0000259" key="2">
    <source>
        <dbReference type="Pfam" id="PF09949"/>
    </source>
</evidence>
<reference evidence="3" key="1">
    <citation type="submission" date="2020-02" db="EMBL/GenBank/DDBJ databases">
        <authorList>
            <person name="Meier V. D."/>
        </authorList>
    </citation>
    <scope>NUCLEOTIDE SEQUENCE</scope>
    <source>
        <strain evidence="3">AVDCRST_MAG42</strain>
    </source>
</reference>
<proteinExistence type="predicted"/>
<evidence type="ECO:0000256" key="1">
    <source>
        <dbReference type="SAM" id="MobiDB-lite"/>
    </source>
</evidence>
<dbReference type="GO" id="GO:0008195">
    <property type="term" value="F:phosphatidate phosphatase activity"/>
    <property type="evidence" value="ECO:0007669"/>
    <property type="project" value="InterPro"/>
</dbReference>
<organism evidence="3">
    <name type="scientific">uncultured Chthoniobacterales bacterium</name>
    <dbReference type="NCBI Taxonomy" id="1836801"/>
    <lineage>
        <taxon>Bacteria</taxon>
        <taxon>Pseudomonadati</taxon>
        <taxon>Verrucomicrobiota</taxon>
        <taxon>Spartobacteria</taxon>
        <taxon>Chthoniobacterales</taxon>
        <taxon>environmental samples</taxon>
    </lineage>
</organism>
<protein>
    <recommendedName>
        <fullName evidence="2">Phosphatidate phosphatase APP1 catalytic domain-containing protein</fullName>
    </recommendedName>
</protein>
<dbReference type="EMBL" id="CADCTA010000052">
    <property type="protein sequence ID" value="CAA9230953.1"/>
    <property type="molecule type" value="Genomic_DNA"/>
</dbReference>
<accession>A0A6J4HPX2</accession>
<sequence length="356" mass="39535">MRICAYRGYATRTHVLVSGRLLANPAPRELHNGESLWRNLLDAYHRFETDEVPDVPVTVRFEGHEVTAITDREGYYHLELPCDTQGKGPWFTAEARCEVRGEEISATHAIAGLGNEAEFGVISDLDDTVIETNVTSFLTAARLTFVGHAKTRKPLEGVAALYRSLQNGGATRPVNPIFYVSSSPWNLYDLLCEFMELNEIPKGPMFLRDYDLRPKKLKEARDHRQKLERTLKIMADFPELPFVLIGDSGQHDAGLYAEAATLHPDRIKAIYIRDVDPASATKRDDHVREHIKAAGHHGVPMLLAPDSQAMAHHAAELGLIPGRKEADVQVEVAKDHERPSPGAAAVTEALGFGKPR</sequence>
<dbReference type="AlphaFoldDB" id="A0A6J4HPX2"/>
<dbReference type="PANTHER" id="PTHR28208:SF3">
    <property type="entry name" value="PHOSPHATIDATE PHOSPHATASE APP1"/>
    <property type="match status" value="1"/>
</dbReference>
<dbReference type="PANTHER" id="PTHR28208">
    <property type="entry name" value="PHOSPHATIDATE PHOSPHATASE APP1"/>
    <property type="match status" value="1"/>
</dbReference>